<accession>A0A1A9WU38</accession>
<dbReference type="Gene3D" id="2.30.29.30">
    <property type="entry name" value="Pleckstrin-homology domain (PH domain)/Phosphotyrosine-binding domain (PTB)"/>
    <property type="match status" value="1"/>
</dbReference>
<dbReference type="STRING" id="37001.A0A1A9WU38"/>
<feature type="region of interest" description="Disordered" evidence="1">
    <location>
        <begin position="1"/>
        <end position="37"/>
    </location>
</feature>
<feature type="compositionally biased region" description="Basic and acidic residues" evidence="1">
    <location>
        <begin position="1"/>
        <end position="22"/>
    </location>
</feature>
<dbReference type="Proteomes" id="UP000091820">
    <property type="component" value="Unassembled WGS sequence"/>
</dbReference>
<dbReference type="AlphaFoldDB" id="A0A1A9WU38"/>
<dbReference type="SUPFAM" id="SSF50729">
    <property type="entry name" value="PH domain-like"/>
    <property type="match status" value="1"/>
</dbReference>
<evidence type="ECO:0000313" key="2">
    <source>
        <dbReference type="EnsemblMetazoa" id="GBRI032056-PA"/>
    </source>
</evidence>
<protein>
    <submittedName>
        <fullName evidence="2">Uncharacterized protein</fullName>
    </submittedName>
</protein>
<keyword evidence="3" id="KW-1185">Reference proteome</keyword>
<dbReference type="InterPro" id="IPR011993">
    <property type="entry name" value="PH-like_dom_sf"/>
</dbReference>
<sequence length="350" mass="40289">MPKRRPGEKDKPEKQKTNDRPIKKAKYHNSTNEDENQIELNDCIKETAAFNEKSAGDKINSTSNQITNNLRSVITSANATSNKEYNGRRELAENSSEYNEKLRNLNRDLIAKVKIRLDENPLYKLSEIFKEYNRTLEDTRKEEVQKTNTAKELNTDYSTSRFTTVASNCNFDDERPSTSKAAINFSLCKTLAQIGTSAMALSPAKFKFLIAKLFSGSEDDKAEKVQLPILEFKRVVEENAVYSRPCIINEKYEKKGVGVLYLKQVKKKTQLIVRADNNLGTILANLFLSQVLFTSRKVKKMDESNYYLYGYQHFETQAYSKENPRRHSDGIENNFGFLLNIDNCYKHYSK</sequence>
<evidence type="ECO:0000256" key="1">
    <source>
        <dbReference type="SAM" id="MobiDB-lite"/>
    </source>
</evidence>
<dbReference type="EnsemblMetazoa" id="GBRI032056-RA">
    <property type="protein sequence ID" value="GBRI032056-PA"/>
    <property type="gene ID" value="GBRI032056"/>
</dbReference>
<reference evidence="3" key="1">
    <citation type="submission" date="2014-03" db="EMBL/GenBank/DDBJ databases">
        <authorList>
            <person name="Aksoy S."/>
            <person name="Warren W."/>
            <person name="Wilson R.K."/>
        </authorList>
    </citation>
    <scope>NUCLEOTIDE SEQUENCE [LARGE SCALE GENOMIC DNA]</scope>
    <source>
        <strain evidence="3">IAEA</strain>
    </source>
</reference>
<proteinExistence type="predicted"/>
<name>A0A1A9WU38_9MUSC</name>
<evidence type="ECO:0000313" key="3">
    <source>
        <dbReference type="Proteomes" id="UP000091820"/>
    </source>
</evidence>
<reference evidence="2" key="2">
    <citation type="submission" date="2020-05" db="UniProtKB">
        <authorList>
            <consortium name="EnsemblMetazoa"/>
        </authorList>
    </citation>
    <scope>IDENTIFICATION</scope>
    <source>
        <strain evidence="2">IAEA</strain>
    </source>
</reference>
<dbReference type="VEuPathDB" id="VectorBase:GBRI032056"/>
<organism evidence="2 3">
    <name type="scientific">Glossina brevipalpis</name>
    <dbReference type="NCBI Taxonomy" id="37001"/>
    <lineage>
        <taxon>Eukaryota</taxon>
        <taxon>Metazoa</taxon>
        <taxon>Ecdysozoa</taxon>
        <taxon>Arthropoda</taxon>
        <taxon>Hexapoda</taxon>
        <taxon>Insecta</taxon>
        <taxon>Pterygota</taxon>
        <taxon>Neoptera</taxon>
        <taxon>Endopterygota</taxon>
        <taxon>Diptera</taxon>
        <taxon>Brachycera</taxon>
        <taxon>Muscomorpha</taxon>
        <taxon>Hippoboscoidea</taxon>
        <taxon>Glossinidae</taxon>
        <taxon>Glossina</taxon>
    </lineage>
</organism>